<protein>
    <submittedName>
        <fullName evidence="1">Uncharacterized protein</fullName>
    </submittedName>
</protein>
<dbReference type="OrthoDB" id="323300at2157"/>
<dbReference type="EMBL" id="CP058529">
    <property type="protein sequence ID" value="QLG29064.1"/>
    <property type="molecule type" value="Genomic_DNA"/>
</dbReference>
<organism evidence="1 2">
    <name type="scientific">Halorarum halophilum</name>
    <dbReference type="NCBI Taxonomy" id="2743090"/>
    <lineage>
        <taxon>Archaea</taxon>
        <taxon>Methanobacteriati</taxon>
        <taxon>Methanobacteriota</taxon>
        <taxon>Stenosarchaea group</taxon>
        <taxon>Halobacteria</taxon>
        <taxon>Halobacteriales</taxon>
        <taxon>Haloferacaceae</taxon>
        <taxon>Halorarum</taxon>
    </lineage>
</organism>
<evidence type="ECO:0000313" key="1">
    <source>
        <dbReference type="EMBL" id="QLG29064.1"/>
    </source>
</evidence>
<proteinExistence type="predicted"/>
<evidence type="ECO:0000313" key="2">
    <source>
        <dbReference type="Proteomes" id="UP000509750"/>
    </source>
</evidence>
<accession>A0A7D5GN56</accession>
<keyword evidence="2" id="KW-1185">Reference proteome</keyword>
<dbReference type="AlphaFoldDB" id="A0A7D5GN56"/>
<dbReference type="KEGG" id="halg:HUG10_16680"/>
<dbReference type="GeneID" id="56030503"/>
<dbReference type="RefSeq" id="WP_179170638.1">
    <property type="nucleotide sequence ID" value="NZ_CP058529.1"/>
</dbReference>
<name>A0A7D5GN56_9EURY</name>
<dbReference type="Proteomes" id="UP000509750">
    <property type="component" value="Chromosome"/>
</dbReference>
<sequence>MTTTVTRDANGETVFSDTRTIPADESASYRNPITGEELFLIRVSVENGPEDTYECDLPDSNAYGLSIRITRDAIEFQRMAT</sequence>
<gene>
    <name evidence="1" type="ORF">HUG10_16680</name>
</gene>
<reference evidence="1 2" key="1">
    <citation type="submission" date="2020-07" db="EMBL/GenBank/DDBJ databases">
        <title>Gai3-2, isolated from salt lake.</title>
        <authorList>
            <person name="Cui H."/>
            <person name="Shi X."/>
        </authorList>
    </citation>
    <scope>NUCLEOTIDE SEQUENCE [LARGE SCALE GENOMIC DNA]</scope>
    <source>
        <strain evidence="1 2">Gai3-2</strain>
    </source>
</reference>